<organism evidence="3 4">
    <name type="scientific">Pontibacter ruber</name>
    <dbReference type="NCBI Taxonomy" id="1343895"/>
    <lineage>
        <taxon>Bacteria</taxon>
        <taxon>Pseudomonadati</taxon>
        <taxon>Bacteroidota</taxon>
        <taxon>Cytophagia</taxon>
        <taxon>Cytophagales</taxon>
        <taxon>Hymenobacteraceae</taxon>
        <taxon>Pontibacter</taxon>
    </lineage>
</organism>
<evidence type="ECO:0000313" key="3">
    <source>
        <dbReference type="EMBL" id="MFD2248633.1"/>
    </source>
</evidence>
<feature type="region of interest" description="Disordered" evidence="1">
    <location>
        <begin position="205"/>
        <end position="229"/>
    </location>
</feature>
<feature type="chain" id="PRO_5047030645" evidence="2">
    <location>
        <begin position="20"/>
        <end position="1590"/>
    </location>
</feature>
<proteinExistence type="predicted"/>
<evidence type="ECO:0000256" key="1">
    <source>
        <dbReference type="SAM" id="MobiDB-lite"/>
    </source>
</evidence>
<feature type="signal peptide" evidence="2">
    <location>
        <begin position="1"/>
        <end position="19"/>
    </location>
</feature>
<feature type="compositionally biased region" description="Polar residues" evidence="1">
    <location>
        <begin position="1549"/>
        <end position="1560"/>
    </location>
</feature>
<reference evidence="4" key="1">
    <citation type="journal article" date="2019" name="Int. J. Syst. Evol. Microbiol.">
        <title>The Global Catalogue of Microorganisms (GCM) 10K type strain sequencing project: providing services to taxonomists for standard genome sequencing and annotation.</title>
        <authorList>
            <consortium name="The Broad Institute Genomics Platform"/>
            <consortium name="The Broad Institute Genome Sequencing Center for Infectious Disease"/>
            <person name="Wu L."/>
            <person name="Ma J."/>
        </authorList>
    </citation>
    <scope>NUCLEOTIDE SEQUENCE [LARGE SCALE GENOMIC DNA]</scope>
    <source>
        <strain evidence="4">CGMCC 4.1782</strain>
    </source>
</reference>
<feature type="region of interest" description="Disordered" evidence="1">
    <location>
        <begin position="1549"/>
        <end position="1590"/>
    </location>
</feature>
<dbReference type="EMBL" id="JBHUIM010000004">
    <property type="protein sequence ID" value="MFD2248633.1"/>
    <property type="molecule type" value="Genomic_DNA"/>
</dbReference>
<dbReference type="Proteomes" id="UP001597374">
    <property type="component" value="Unassembled WGS sequence"/>
</dbReference>
<feature type="region of interest" description="Disordered" evidence="1">
    <location>
        <begin position="169"/>
        <end position="191"/>
    </location>
</feature>
<comment type="caution">
    <text evidence="3">The sequence shown here is derived from an EMBL/GenBank/DDBJ whole genome shotgun (WGS) entry which is preliminary data.</text>
</comment>
<gene>
    <name evidence="3" type="ORF">ACFSKP_20360</name>
</gene>
<keyword evidence="2" id="KW-0732">Signal</keyword>
<name>A0ABW5D2T5_9BACT</name>
<keyword evidence="4" id="KW-1185">Reference proteome</keyword>
<accession>A0ABW5D2T5</accession>
<sequence length="1590" mass="176718">MRHKLLPFFFFLSIFAAQAQSKFAGKPDEFVKDARSLLATLKSESADKMATDLEALWASGKLSAKQQQEIVDISQRMYRKKMRTKPHFEQFFGMLLNGVNSHNLQGSSLDNMLDVTSKAVQQEDAASLERFLGTSSMYLSSGHLYQNKFYKLKASGGSFSFAYEGGAAPKADDKKAESDNGWDSISWDDEATQQDEEVVDDGWGTIVTPKKTDKKKPEPKKQAKPRFLPAQPKLSGPMLKLDNATLTFVTQYDSTSINKTSGHLLLTRNLFVGEGGTYEWKAGEQPVSAVFRKYNFDISFAGFKVPDVTLTYPSVLAAPVEGAFEFRSTKRRPNGDNGFPRFVSFTNDAKIKSLADNIQYQGGFSLAGNTVGTSSMDGSLSEIVVSHNGERKFRSIAHSYTITDSLLLSNRAAVAIYLQKDSVAHPAVQLRYGKQSKELTLTKDKGGYSKTPYFDTYHKFEIIAERLHWDLESPLVDFSILNTKTLIPVQLESTNYYSNNRYQQLVGIATFHPLQVLTAYGAKVKSSEFYAAEVARSTKINETAIKEAALNLSRESFLDYDGKSGYIALKPKAWHYVGSSKRKHDYDHLVIKSVVPSGRNATLNLTDNKLTVRGVQRITFNNDTTSVYMVPDSSIIHILANRDIEFAGKIFANRLSFKGSDFKFNYNDFMINMAKLDTIALISKRRDAQSGKSSSQVLTSNQGKFTGKLYINKPNNKSGKEHYPDYPKFDADQGAQVAFARPDVLGGAYDSTVYFDMPPFKVDSLSSAGKSVIGFTGTFHSGGIFPPFKTKLVLMPDETLGFYYQTPPAGLKAYGGKGMVIDTIKMDSKGIQSKGILKYLSATLEAPNYTYYLDSVTTKVGKSLTIGESKAGSIPQATLANYGMTWHAKADSMMFYTAQDPMYIFKERFMFKGTAKLSPGGMYGKGEVDNTVANVTAPQLHFKERSFAGSHAQMIVKSDVEDRPSVKAQDVNFTYDLANSKVEFASAVKGMASIEFPKAKYKTSMSSAVLDVKTQKVSLKAESENSKNYFYSLDPAQGGLRFMAASGEYNVKKNTLFAEGVPHIAVADVYVVPDSGIVSVAADATINTLHNARIMADTVQKHHKLYSANVAIFSRNSFQGNAIRTFHNAAADSFQLVFSDFMYTGLKKEEEKKKQEHFTTAVASVEDANKFYVFPRVMYRGNVAMNTPKKYMNFDGELKLNFNDADAEWFPYKKDTLNPENVRIPILEPKAADGTPLFTGLHYSKNTSKLYNTFASRKQSEDDVDLFVVDGLLSYNKEKTEFKMGREERAYGNSYVGNMMTYNEATKTLHFEGKVNPIGSNKTFKLQGAGSGTAKPDSNRYTLDAFLAFDLTMPSQALEAMAKNLKENAGSVGSAMEANDAMLYKLGAFVSEREVRNYAEKSAAGYVPLSKVSSDLVRSLVLSKVDLQWSEAKKAWYSVGKIGVAGILKDDINATMDGYLELRHDQNGDPAMSLYLQANQYTWYYFNLFENALMLASSDDNFNKIVSSKAKGNRATGYTVYSVDAPEKNQFLKYFSDTYLKGKGGIKVSQEQPVKQSTGNFDFMEGDSKKDKKKNKKNKKEEASEEESYN</sequence>
<evidence type="ECO:0000256" key="2">
    <source>
        <dbReference type="SAM" id="SignalP"/>
    </source>
</evidence>
<evidence type="ECO:0000313" key="4">
    <source>
        <dbReference type="Proteomes" id="UP001597374"/>
    </source>
</evidence>
<protein>
    <submittedName>
        <fullName evidence="3">Uncharacterized protein</fullName>
    </submittedName>
</protein>
<dbReference type="RefSeq" id="WP_250432158.1">
    <property type="nucleotide sequence ID" value="NZ_JALPRR010000005.1"/>
</dbReference>